<evidence type="ECO:0000256" key="1">
    <source>
        <dbReference type="SAM" id="MobiDB-lite"/>
    </source>
</evidence>
<dbReference type="AlphaFoldDB" id="A0AAE1L1F9"/>
<evidence type="ECO:0000313" key="2">
    <source>
        <dbReference type="EMBL" id="KAK3889420.1"/>
    </source>
</evidence>
<dbReference type="Gene3D" id="3.30.70.1820">
    <property type="entry name" value="L1 transposable element, RRM domain"/>
    <property type="match status" value="1"/>
</dbReference>
<proteinExistence type="predicted"/>
<accession>A0AAE1L1F9</accession>
<feature type="region of interest" description="Disordered" evidence="1">
    <location>
        <begin position="94"/>
        <end position="114"/>
    </location>
</feature>
<sequence>MERAHRVGQRRDAGPRPIVARFSRYSDREAVMRSARKLRETNIYISDDLCAASQAIKNAQMPQLKQARAQGKVAYFKYTKLIIKESPVRGISRPRNETLTVRPGRTQGWGRSRR</sequence>
<keyword evidence="3" id="KW-1185">Reference proteome</keyword>
<comment type="caution">
    <text evidence="2">The sequence shown here is derived from an EMBL/GenBank/DDBJ whole genome shotgun (WGS) entry which is preliminary data.</text>
</comment>
<evidence type="ECO:0000313" key="3">
    <source>
        <dbReference type="Proteomes" id="UP001286313"/>
    </source>
</evidence>
<organism evidence="2 3">
    <name type="scientific">Petrolisthes cinctipes</name>
    <name type="common">Flat porcelain crab</name>
    <dbReference type="NCBI Taxonomy" id="88211"/>
    <lineage>
        <taxon>Eukaryota</taxon>
        <taxon>Metazoa</taxon>
        <taxon>Ecdysozoa</taxon>
        <taxon>Arthropoda</taxon>
        <taxon>Crustacea</taxon>
        <taxon>Multicrustacea</taxon>
        <taxon>Malacostraca</taxon>
        <taxon>Eumalacostraca</taxon>
        <taxon>Eucarida</taxon>
        <taxon>Decapoda</taxon>
        <taxon>Pleocyemata</taxon>
        <taxon>Anomura</taxon>
        <taxon>Galatheoidea</taxon>
        <taxon>Porcellanidae</taxon>
        <taxon>Petrolisthes</taxon>
    </lineage>
</organism>
<dbReference type="EMBL" id="JAWQEG010000487">
    <property type="protein sequence ID" value="KAK3889420.1"/>
    <property type="molecule type" value="Genomic_DNA"/>
</dbReference>
<reference evidence="2" key="1">
    <citation type="submission" date="2023-10" db="EMBL/GenBank/DDBJ databases">
        <title>Genome assemblies of two species of porcelain crab, Petrolisthes cinctipes and Petrolisthes manimaculis (Anomura: Porcellanidae).</title>
        <authorList>
            <person name="Angst P."/>
        </authorList>
    </citation>
    <scope>NUCLEOTIDE SEQUENCE</scope>
    <source>
        <strain evidence="2">PB745_01</strain>
        <tissue evidence="2">Gill</tissue>
    </source>
</reference>
<protein>
    <submittedName>
        <fullName evidence="2">Uncharacterized protein</fullName>
    </submittedName>
</protein>
<name>A0AAE1L1F9_PETCI</name>
<dbReference type="Proteomes" id="UP001286313">
    <property type="component" value="Unassembled WGS sequence"/>
</dbReference>
<gene>
    <name evidence="2" type="ORF">Pcinc_006584</name>
</gene>